<keyword evidence="2" id="KW-0805">Transcription regulation</keyword>
<dbReference type="InterPro" id="IPR036390">
    <property type="entry name" value="WH_DNA-bd_sf"/>
</dbReference>
<evidence type="ECO:0000256" key="1">
    <source>
        <dbReference type="ARBA" id="ARBA00009437"/>
    </source>
</evidence>
<dbReference type="GO" id="GO:0003677">
    <property type="term" value="F:DNA binding"/>
    <property type="evidence" value="ECO:0007669"/>
    <property type="project" value="UniProtKB-KW"/>
</dbReference>
<dbReference type="InterPro" id="IPR000847">
    <property type="entry name" value="LysR_HTH_N"/>
</dbReference>
<dbReference type="Pfam" id="PF00126">
    <property type="entry name" value="HTH_1"/>
    <property type="match status" value="1"/>
</dbReference>
<dbReference type="SUPFAM" id="SSF46785">
    <property type="entry name" value="Winged helix' DNA-binding domain"/>
    <property type="match status" value="1"/>
</dbReference>
<reference evidence="6" key="2">
    <citation type="journal article" date="2018" name="ISME J.">
        <title>A dynamic microbial community with high functional redundancy inhabits the cold, oxic subseafloor aquifer.</title>
        <authorList>
            <person name="Tully B.J."/>
            <person name="Wheat C.G."/>
            <person name="Glazer B.T."/>
            <person name="Huber J.A."/>
        </authorList>
    </citation>
    <scope>NUCLEOTIDE SEQUENCE</scope>
    <source>
        <strain evidence="6">NORP83</strain>
    </source>
</reference>
<dbReference type="InterPro" id="IPR005119">
    <property type="entry name" value="LysR_subst-bd"/>
</dbReference>
<comment type="caution">
    <text evidence="6">The sequence shown here is derived from an EMBL/GenBank/DDBJ whole genome shotgun (WGS) entry which is preliminary data.</text>
</comment>
<keyword evidence="4" id="KW-0804">Transcription</keyword>
<dbReference type="AlphaFoldDB" id="A0A2A4Z1E1"/>
<keyword evidence="3" id="KW-0238">DNA-binding</keyword>
<dbReference type="PANTHER" id="PTHR30118">
    <property type="entry name" value="HTH-TYPE TRANSCRIPTIONAL REGULATOR LEUO-RELATED"/>
    <property type="match status" value="1"/>
</dbReference>
<protein>
    <recommendedName>
        <fullName evidence="5">HTH lysR-type domain-containing protein</fullName>
    </recommendedName>
</protein>
<gene>
    <name evidence="6" type="ORF">COB13_08215</name>
</gene>
<dbReference type="Gene3D" id="1.10.10.10">
    <property type="entry name" value="Winged helix-like DNA-binding domain superfamily/Winged helix DNA-binding domain"/>
    <property type="match status" value="1"/>
</dbReference>
<evidence type="ECO:0000256" key="4">
    <source>
        <dbReference type="ARBA" id="ARBA00023163"/>
    </source>
</evidence>
<dbReference type="CDD" id="cd08417">
    <property type="entry name" value="PBP2_Nitroaromatics_like"/>
    <property type="match status" value="1"/>
</dbReference>
<accession>A0A2A4Z1E1</accession>
<evidence type="ECO:0000256" key="2">
    <source>
        <dbReference type="ARBA" id="ARBA00023015"/>
    </source>
</evidence>
<proteinExistence type="inferred from homology"/>
<reference key="1">
    <citation type="submission" date="2017-08" db="EMBL/GenBank/DDBJ databases">
        <title>A dynamic microbial community with high functional redundancy inhabits the cold, oxic subseafloor aquifer.</title>
        <authorList>
            <person name="Tully B.J."/>
            <person name="Wheat C.G."/>
            <person name="Glazer B.T."/>
            <person name="Huber J.A."/>
        </authorList>
    </citation>
    <scope>NUCLEOTIDE SEQUENCE [LARGE SCALE GENOMIC DNA]</scope>
</reference>
<dbReference type="EMBL" id="NVUS01000009">
    <property type="protein sequence ID" value="PCJ00939.1"/>
    <property type="molecule type" value="Genomic_DNA"/>
</dbReference>
<dbReference type="InterPro" id="IPR050389">
    <property type="entry name" value="LysR-type_TF"/>
</dbReference>
<dbReference type="GO" id="GO:0003700">
    <property type="term" value="F:DNA-binding transcription factor activity"/>
    <property type="evidence" value="ECO:0007669"/>
    <property type="project" value="InterPro"/>
</dbReference>
<organism evidence="6">
    <name type="scientific">OCS116 cluster bacterium</name>
    <dbReference type="NCBI Taxonomy" id="2030921"/>
    <lineage>
        <taxon>Bacteria</taxon>
        <taxon>Pseudomonadati</taxon>
        <taxon>Pseudomonadota</taxon>
        <taxon>Alphaproteobacteria</taxon>
        <taxon>OCS116 cluster</taxon>
    </lineage>
</organism>
<sequence>MPNKNTDILRIGQFRLFKEIYEQASLQGAASSLNITQSSASKQLKLMREQFGDDLFVRTSADMKPTEKATKMIGNVQNILNEIDGLSENDAFEPAFLTTHFTVSVADELQCFLIPKLMERLAEEAPNVRLSLCLHDKDYDAKQLEDGHIKLVLAVNCTAPEHLTQSRIYSDDFVCLMRKDHHLNHQKLELQNYVDADHLSVVSLMELSFYIEKSLTSHGFKRRIKLIIPTFIQAENILLYSDHILTCPRRMAKQLASHGGLAIVELPMQVQSFSYFQFWHQRYNKDPARMWLKGMVDDILGAY</sequence>
<dbReference type="InterPro" id="IPR037402">
    <property type="entry name" value="YidZ_PBP2"/>
</dbReference>
<evidence type="ECO:0000256" key="3">
    <source>
        <dbReference type="ARBA" id="ARBA00023125"/>
    </source>
</evidence>
<dbReference type="SUPFAM" id="SSF53850">
    <property type="entry name" value="Periplasmic binding protein-like II"/>
    <property type="match status" value="1"/>
</dbReference>
<feature type="domain" description="HTH lysR-type" evidence="5">
    <location>
        <begin position="9"/>
        <end position="66"/>
    </location>
</feature>
<evidence type="ECO:0000259" key="5">
    <source>
        <dbReference type="PROSITE" id="PS50931"/>
    </source>
</evidence>
<dbReference type="PANTHER" id="PTHR30118:SF15">
    <property type="entry name" value="TRANSCRIPTIONAL REGULATORY PROTEIN"/>
    <property type="match status" value="1"/>
</dbReference>
<dbReference type="PRINTS" id="PR00039">
    <property type="entry name" value="HTHLYSR"/>
</dbReference>
<dbReference type="Gene3D" id="3.40.190.10">
    <property type="entry name" value="Periplasmic binding protein-like II"/>
    <property type="match status" value="2"/>
</dbReference>
<comment type="similarity">
    <text evidence="1">Belongs to the LysR transcriptional regulatory family.</text>
</comment>
<dbReference type="InterPro" id="IPR036388">
    <property type="entry name" value="WH-like_DNA-bd_sf"/>
</dbReference>
<dbReference type="Pfam" id="PF03466">
    <property type="entry name" value="LysR_substrate"/>
    <property type="match status" value="1"/>
</dbReference>
<name>A0A2A4Z1E1_9PROT</name>
<dbReference type="PROSITE" id="PS50931">
    <property type="entry name" value="HTH_LYSR"/>
    <property type="match status" value="1"/>
</dbReference>
<evidence type="ECO:0000313" key="6">
    <source>
        <dbReference type="EMBL" id="PCJ00939.1"/>
    </source>
</evidence>